<protein>
    <submittedName>
        <fullName evidence="2">Uncharacterized protein</fullName>
    </submittedName>
</protein>
<dbReference type="AlphaFoldDB" id="A0A919N0R2"/>
<gene>
    <name evidence="2" type="ORF">Asi03nite_07170</name>
</gene>
<name>A0A919N0R2_9ACTN</name>
<feature type="transmembrane region" description="Helical" evidence="1">
    <location>
        <begin position="152"/>
        <end position="172"/>
    </location>
</feature>
<dbReference type="Proteomes" id="UP000629619">
    <property type="component" value="Unassembled WGS sequence"/>
</dbReference>
<evidence type="ECO:0000313" key="2">
    <source>
        <dbReference type="EMBL" id="GIF03179.1"/>
    </source>
</evidence>
<dbReference type="RefSeq" id="WP_203676928.1">
    <property type="nucleotide sequence ID" value="NZ_BOMW01000007.1"/>
</dbReference>
<keyword evidence="1" id="KW-0812">Transmembrane</keyword>
<keyword evidence="1" id="KW-1133">Transmembrane helix</keyword>
<dbReference type="EMBL" id="BOMW01000007">
    <property type="protein sequence ID" value="GIF03179.1"/>
    <property type="molecule type" value="Genomic_DNA"/>
</dbReference>
<keyword evidence="1" id="KW-0472">Membrane</keyword>
<reference evidence="2" key="1">
    <citation type="submission" date="2021-01" db="EMBL/GenBank/DDBJ databases">
        <title>Whole genome shotgun sequence of Actinoplanes siamensis NBRC 109076.</title>
        <authorList>
            <person name="Komaki H."/>
            <person name="Tamura T."/>
        </authorList>
    </citation>
    <scope>NUCLEOTIDE SEQUENCE</scope>
    <source>
        <strain evidence="2">NBRC 109076</strain>
    </source>
</reference>
<comment type="caution">
    <text evidence="2">The sequence shown here is derived from an EMBL/GenBank/DDBJ whole genome shotgun (WGS) entry which is preliminary data.</text>
</comment>
<organism evidence="2 3">
    <name type="scientific">Actinoplanes siamensis</name>
    <dbReference type="NCBI Taxonomy" id="1223317"/>
    <lineage>
        <taxon>Bacteria</taxon>
        <taxon>Bacillati</taxon>
        <taxon>Actinomycetota</taxon>
        <taxon>Actinomycetes</taxon>
        <taxon>Micromonosporales</taxon>
        <taxon>Micromonosporaceae</taxon>
        <taxon>Actinoplanes</taxon>
    </lineage>
</organism>
<feature type="transmembrane region" description="Helical" evidence="1">
    <location>
        <begin position="40"/>
        <end position="58"/>
    </location>
</feature>
<proteinExistence type="predicted"/>
<sequence>MDDTELHRERILRHVSPIITGRFIGYQASYTREVRVGRPLAIAVFLTAGIAQLVASLLRMKPARRSLKDLRKGPEFLVTPLRLRDDLGQTYEIEMHGQLPQSALHRGDLVQVRTEPQRDRTLPVKLMQVVNLTTMQPLTPRIPTRWSHLGPAMLLQAAAGLVVVGVLAFALLH</sequence>
<evidence type="ECO:0000256" key="1">
    <source>
        <dbReference type="SAM" id="Phobius"/>
    </source>
</evidence>
<keyword evidence="3" id="KW-1185">Reference proteome</keyword>
<accession>A0A919N0R2</accession>
<evidence type="ECO:0000313" key="3">
    <source>
        <dbReference type="Proteomes" id="UP000629619"/>
    </source>
</evidence>